<dbReference type="SUPFAM" id="SSF102114">
    <property type="entry name" value="Radical SAM enzymes"/>
    <property type="match status" value="1"/>
</dbReference>
<dbReference type="PANTHER" id="PTHR43409:SF4">
    <property type="entry name" value="RADICAL SAM SUPERFAMILY PROTEIN"/>
    <property type="match status" value="1"/>
</dbReference>
<dbReference type="InterPro" id="IPR007197">
    <property type="entry name" value="rSAM"/>
</dbReference>
<protein>
    <submittedName>
        <fullName evidence="7">Fe-S oxidoreductase</fullName>
    </submittedName>
</protein>
<dbReference type="Pfam" id="PF04055">
    <property type="entry name" value="Radical_SAM"/>
    <property type="match status" value="1"/>
</dbReference>
<dbReference type="GO" id="GO:0046872">
    <property type="term" value="F:metal ion binding"/>
    <property type="evidence" value="ECO:0007669"/>
    <property type="project" value="UniProtKB-KW"/>
</dbReference>
<dbReference type="OrthoDB" id="9777636at2"/>
<dbReference type="SFLD" id="SFLDG01095">
    <property type="entry name" value="Uncharacterised_Radical_SAM_Su"/>
    <property type="match status" value="1"/>
</dbReference>
<dbReference type="AlphaFoldDB" id="A0A172RX77"/>
<dbReference type="InterPro" id="IPR023404">
    <property type="entry name" value="rSAM_horseshoe"/>
</dbReference>
<dbReference type="SFLD" id="SFLDS00029">
    <property type="entry name" value="Radical_SAM"/>
    <property type="match status" value="1"/>
</dbReference>
<dbReference type="Gene3D" id="3.80.30.20">
    <property type="entry name" value="tm_1862 like domain"/>
    <property type="match status" value="1"/>
</dbReference>
<dbReference type="RefSeq" id="WP_066661355.1">
    <property type="nucleotide sequence ID" value="NZ_CP011402.1"/>
</dbReference>
<dbReference type="InterPro" id="IPR051198">
    <property type="entry name" value="BchE-like"/>
</dbReference>
<evidence type="ECO:0000313" key="8">
    <source>
        <dbReference type="Proteomes" id="UP000182975"/>
    </source>
</evidence>
<dbReference type="GO" id="GO:0051536">
    <property type="term" value="F:iron-sulfur cluster binding"/>
    <property type="evidence" value="ECO:0007669"/>
    <property type="project" value="UniProtKB-KW"/>
</dbReference>
<evidence type="ECO:0000256" key="2">
    <source>
        <dbReference type="ARBA" id="ARBA00022691"/>
    </source>
</evidence>
<evidence type="ECO:0000313" key="7">
    <source>
        <dbReference type="EMBL" id="SEO61057.1"/>
    </source>
</evidence>
<keyword evidence="4" id="KW-0408">Iron</keyword>
<evidence type="ECO:0000256" key="5">
    <source>
        <dbReference type="ARBA" id="ARBA00023014"/>
    </source>
</evidence>
<keyword evidence="5" id="KW-0411">Iron-sulfur</keyword>
<evidence type="ECO:0000259" key="6">
    <source>
        <dbReference type="PROSITE" id="PS51918"/>
    </source>
</evidence>
<comment type="cofactor">
    <cofactor evidence="1">
        <name>[4Fe-4S] cluster</name>
        <dbReference type="ChEBI" id="CHEBI:49883"/>
    </cofactor>
</comment>
<organism evidence="7 8">
    <name type="scientific">Denitrobacterium detoxificans</name>
    <dbReference type="NCBI Taxonomy" id="79604"/>
    <lineage>
        <taxon>Bacteria</taxon>
        <taxon>Bacillati</taxon>
        <taxon>Actinomycetota</taxon>
        <taxon>Coriobacteriia</taxon>
        <taxon>Eggerthellales</taxon>
        <taxon>Eggerthellaceae</taxon>
        <taxon>Denitrobacterium</taxon>
    </lineage>
</organism>
<evidence type="ECO:0000256" key="3">
    <source>
        <dbReference type="ARBA" id="ARBA00022723"/>
    </source>
</evidence>
<dbReference type="SFLD" id="SFLDG01082">
    <property type="entry name" value="B12-binding_domain_containing"/>
    <property type="match status" value="1"/>
</dbReference>
<accession>A0A172RX77</accession>
<dbReference type="InterPro" id="IPR006638">
    <property type="entry name" value="Elp3/MiaA/NifB-like_rSAM"/>
</dbReference>
<dbReference type="STRING" id="79604.AAY81_03325"/>
<keyword evidence="3" id="KW-0479">Metal-binding</keyword>
<dbReference type="Proteomes" id="UP000182975">
    <property type="component" value="Unassembled WGS sequence"/>
</dbReference>
<keyword evidence="2" id="KW-0949">S-adenosyl-L-methionine</keyword>
<reference evidence="8" key="1">
    <citation type="submission" date="2016-10" db="EMBL/GenBank/DDBJ databases">
        <authorList>
            <person name="Varghese N."/>
        </authorList>
    </citation>
    <scope>NUCLEOTIDE SEQUENCE [LARGE SCALE GENOMIC DNA]</scope>
    <source>
        <strain evidence="8">DSM 21843</strain>
    </source>
</reference>
<dbReference type="CDD" id="cd01335">
    <property type="entry name" value="Radical_SAM"/>
    <property type="match status" value="1"/>
</dbReference>
<name>A0A172RX77_9ACTN</name>
<proteinExistence type="predicted"/>
<feature type="domain" description="Radical SAM core" evidence="6">
    <location>
        <begin position="11"/>
        <end position="240"/>
    </location>
</feature>
<gene>
    <name evidence="7" type="ORF">SAMN02910314_00649</name>
</gene>
<dbReference type="SMART" id="SM00729">
    <property type="entry name" value="Elp3"/>
    <property type="match status" value="1"/>
</dbReference>
<dbReference type="InterPro" id="IPR058240">
    <property type="entry name" value="rSAM_sf"/>
</dbReference>
<dbReference type="PANTHER" id="PTHR43409">
    <property type="entry name" value="ANAEROBIC MAGNESIUM-PROTOPORPHYRIN IX MONOMETHYL ESTER CYCLASE-RELATED"/>
    <property type="match status" value="1"/>
</dbReference>
<dbReference type="PROSITE" id="PS51918">
    <property type="entry name" value="RADICAL_SAM"/>
    <property type="match status" value="1"/>
</dbReference>
<sequence>MRYTGPVIRPPYEAESVMLEVTVGCTHDSCTFCTYYKGHPFRPAPLGQVRADLAEIARFRPGTDHIWAAGGDPFSMSTRRLLELAALVHEYLPGATISTYARVDSMRNKTVDDLRTLHDADYTDIMIGIESGDDEVLAHVNKGYTAADVVEQCGKLDEAGLPYNCIYLGGIAGAGRAEETAARSAEVLNQIRPRFMYLTTVTIFPDSELGAEVARGDFAPMSELERFREFRALVAALENPIVIDTRLVTNSIGFVANLPADREECLAALDEAIAGFSEDDERRLSHRRAMMRTI</sequence>
<dbReference type="GO" id="GO:0003824">
    <property type="term" value="F:catalytic activity"/>
    <property type="evidence" value="ECO:0007669"/>
    <property type="project" value="InterPro"/>
</dbReference>
<evidence type="ECO:0000256" key="1">
    <source>
        <dbReference type="ARBA" id="ARBA00001966"/>
    </source>
</evidence>
<evidence type="ECO:0000256" key="4">
    <source>
        <dbReference type="ARBA" id="ARBA00023004"/>
    </source>
</evidence>
<dbReference type="EMBL" id="FOEC01000003">
    <property type="protein sequence ID" value="SEO61057.1"/>
    <property type="molecule type" value="Genomic_DNA"/>
</dbReference>
<dbReference type="KEGG" id="ddt:AAY81_03325"/>
<keyword evidence="8" id="KW-1185">Reference proteome</keyword>